<dbReference type="RefSeq" id="WP_284323777.1">
    <property type="nucleotide sequence ID" value="NZ_BSPP01000002.1"/>
</dbReference>
<sequence>MRYSSIIALPLSLCATFAAAEATPEGAAALTATFQNYLGTTEGVVAVAVDGDTYEVTIDPAPLVAKIPAQGLTASVTPLVLTLTDNEDGTWDYALDQPVSLAYAMPGMMSTKTEYGSVQLSGTFDEALGDSSEYHFEASDMTSEQTQTDPTLGEIAIKVSQDSLTLDGTAVAATMGVDGQITTSASNTQYAMTMPMGEGAAPMNVTATMAAASGTAKLKGYKPAALYGLLAWFVAHPDAALIEADKAGLKTQLQSALPFFENLNATMAYTDISVNSPVGEFGLDEAGVVIDMNGAVTDGKFREAFTLTGLTMPEGLLPPFAAPLVPSDLSFDFAVSKFDLASAARLALGLLDLPAGTPPGPEFEAQMLAALLPDGVVDISVAPGGATAPAYTLGFEGAMTVGPASPLPVGKATVTLKGLDAIKEALKASPPEMGMQEMEPMLGMAEAMAKPGADGALVWELEATATGAMLVNGTNMMGAE</sequence>
<dbReference type="AlphaFoldDB" id="A0AA37X0B5"/>
<evidence type="ECO:0000313" key="3">
    <source>
        <dbReference type="Proteomes" id="UP001157355"/>
    </source>
</evidence>
<keyword evidence="3" id="KW-1185">Reference proteome</keyword>
<keyword evidence="1" id="KW-0732">Signal</keyword>
<proteinExistence type="predicted"/>
<dbReference type="Proteomes" id="UP001157355">
    <property type="component" value="Unassembled WGS sequence"/>
</dbReference>
<feature type="chain" id="PRO_5041424490" description="DUF2125 domain-containing protein" evidence="1">
    <location>
        <begin position="21"/>
        <end position="480"/>
    </location>
</feature>
<comment type="caution">
    <text evidence="2">The sequence shown here is derived from an EMBL/GenBank/DDBJ whole genome shotgun (WGS) entry which is preliminary data.</text>
</comment>
<gene>
    <name evidence="2" type="ORF">GCM10010873_05380</name>
</gene>
<evidence type="ECO:0000313" key="2">
    <source>
        <dbReference type="EMBL" id="GLS85565.1"/>
    </source>
</evidence>
<evidence type="ECO:0008006" key="4">
    <source>
        <dbReference type="Google" id="ProtNLM"/>
    </source>
</evidence>
<organism evidence="2 3">
    <name type="scientific">Cypionkella aquatica</name>
    <dbReference type="NCBI Taxonomy" id="1756042"/>
    <lineage>
        <taxon>Bacteria</taxon>
        <taxon>Pseudomonadati</taxon>
        <taxon>Pseudomonadota</taxon>
        <taxon>Alphaproteobacteria</taxon>
        <taxon>Rhodobacterales</taxon>
        <taxon>Paracoccaceae</taxon>
        <taxon>Cypionkella</taxon>
    </lineage>
</organism>
<reference evidence="2 3" key="1">
    <citation type="journal article" date="2014" name="Int. J. Syst. Evol. Microbiol.">
        <title>Complete genome sequence of Corynebacterium casei LMG S-19264T (=DSM 44701T), isolated from a smear-ripened cheese.</title>
        <authorList>
            <consortium name="US DOE Joint Genome Institute (JGI-PGF)"/>
            <person name="Walter F."/>
            <person name="Albersmeier A."/>
            <person name="Kalinowski J."/>
            <person name="Ruckert C."/>
        </authorList>
    </citation>
    <scope>NUCLEOTIDE SEQUENCE [LARGE SCALE GENOMIC DNA]</scope>
    <source>
        <strain evidence="2 3">NBRC 111766</strain>
    </source>
</reference>
<evidence type="ECO:0000256" key="1">
    <source>
        <dbReference type="SAM" id="SignalP"/>
    </source>
</evidence>
<name>A0AA37X0B5_9RHOB</name>
<feature type="signal peptide" evidence="1">
    <location>
        <begin position="1"/>
        <end position="20"/>
    </location>
</feature>
<protein>
    <recommendedName>
        <fullName evidence="4">DUF2125 domain-containing protein</fullName>
    </recommendedName>
</protein>
<accession>A0AA37X0B5</accession>
<dbReference type="EMBL" id="BSPP01000002">
    <property type="protein sequence ID" value="GLS85565.1"/>
    <property type="molecule type" value="Genomic_DNA"/>
</dbReference>